<dbReference type="FunFam" id="3.40.50.300:FF:000006">
    <property type="entry name" value="DNA-binding transcriptional regulator NtrC"/>
    <property type="match status" value="1"/>
</dbReference>
<dbReference type="InterPro" id="IPR025662">
    <property type="entry name" value="Sigma_54_int_dom_ATP-bd_1"/>
</dbReference>
<dbReference type="OrthoDB" id="9804019at2"/>
<dbReference type="SMART" id="SM00382">
    <property type="entry name" value="AAA"/>
    <property type="match status" value="1"/>
</dbReference>
<dbReference type="PROSITE" id="PS00676">
    <property type="entry name" value="SIGMA54_INTERACT_2"/>
    <property type="match status" value="1"/>
</dbReference>
<accession>A0A1G5QQT7</accession>
<keyword evidence="5" id="KW-0804">Transcription</keyword>
<evidence type="ECO:0000256" key="5">
    <source>
        <dbReference type="ARBA" id="ARBA00023163"/>
    </source>
</evidence>
<dbReference type="PROSITE" id="PS00675">
    <property type="entry name" value="SIGMA54_INTERACT_1"/>
    <property type="match status" value="1"/>
</dbReference>
<organism evidence="7 8">
    <name type="scientific">Thiohalomonas denitrificans</name>
    <dbReference type="NCBI Taxonomy" id="415747"/>
    <lineage>
        <taxon>Bacteria</taxon>
        <taxon>Pseudomonadati</taxon>
        <taxon>Pseudomonadota</taxon>
        <taxon>Gammaproteobacteria</taxon>
        <taxon>Thiohalomonadales</taxon>
        <taxon>Thiohalomonadaceae</taxon>
        <taxon>Thiohalomonas</taxon>
    </lineage>
</organism>
<evidence type="ECO:0000256" key="4">
    <source>
        <dbReference type="ARBA" id="ARBA00023125"/>
    </source>
</evidence>
<proteinExistence type="predicted"/>
<dbReference type="Gene3D" id="1.10.8.60">
    <property type="match status" value="1"/>
</dbReference>
<evidence type="ECO:0000259" key="6">
    <source>
        <dbReference type="PROSITE" id="PS50045"/>
    </source>
</evidence>
<dbReference type="Gene3D" id="3.40.50.300">
    <property type="entry name" value="P-loop containing nucleotide triphosphate hydrolases"/>
    <property type="match status" value="1"/>
</dbReference>
<dbReference type="SUPFAM" id="SSF46689">
    <property type="entry name" value="Homeodomain-like"/>
    <property type="match status" value="1"/>
</dbReference>
<dbReference type="PANTHER" id="PTHR32071">
    <property type="entry name" value="TRANSCRIPTIONAL REGULATORY PROTEIN"/>
    <property type="match status" value="1"/>
</dbReference>
<dbReference type="Pfam" id="PF25601">
    <property type="entry name" value="AAA_lid_14"/>
    <property type="match status" value="1"/>
</dbReference>
<evidence type="ECO:0000256" key="3">
    <source>
        <dbReference type="ARBA" id="ARBA00023015"/>
    </source>
</evidence>
<evidence type="ECO:0000256" key="1">
    <source>
        <dbReference type="ARBA" id="ARBA00022741"/>
    </source>
</evidence>
<dbReference type="PROSITE" id="PS50045">
    <property type="entry name" value="SIGMA54_INTERACT_4"/>
    <property type="match status" value="1"/>
</dbReference>
<dbReference type="AlphaFoldDB" id="A0A1G5QQT7"/>
<feature type="domain" description="Sigma-54 factor interaction" evidence="6">
    <location>
        <begin position="8"/>
        <end position="237"/>
    </location>
</feature>
<sequence length="318" mass="35215">MSSFEKELLGDAPEFQAVIRSAEVIAATDVTVLILGESGTGKELLARAVHARSRRAEAPFVTINCAALPEGLAESELFGHCKGAFTGAVNENVGRVRAAEGGTLFLDEIGELPLAIQAKLLRFLESGECQAVGSTHCRQINTRIVAATHRDLHSLVQEGRFREDLYYRLNVIPLEVPPLRHRTGDTLRLVPMFTRQLADQHGLEAPRLLPEALDAMETYDWPGNVRELRNVCERLVILFGGREVTVDNLPAEIRHKTTAATRINGFELPDGGIRFDQLEQSLLLQALEKSRGNRSRAARLVGLTRDTFLYRLKKYAIG</sequence>
<dbReference type="STRING" id="415747.SAMN03097708_02522"/>
<evidence type="ECO:0000256" key="2">
    <source>
        <dbReference type="ARBA" id="ARBA00022840"/>
    </source>
</evidence>
<dbReference type="GO" id="GO:0006355">
    <property type="term" value="P:regulation of DNA-templated transcription"/>
    <property type="evidence" value="ECO:0007669"/>
    <property type="project" value="InterPro"/>
</dbReference>
<dbReference type="PROSITE" id="PS00688">
    <property type="entry name" value="SIGMA54_INTERACT_3"/>
    <property type="match status" value="1"/>
</dbReference>
<dbReference type="SUPFAM" id="SSF52540">
    <property type="entry name" value="P-loop containing nucleoside triphosphate hydrolases"/>
    <property type="match status" value="1"/>
</dbReference>
<dbReference type="GO" id="GO:0043565">
    <property type="term" value="F:sequence-specific DNA binding"/>
    <property type="evidence" value="ECO:0007669"/>
    <property type="project" value="InterPro"/>
</dbReference>
<keyword evidence="4" id="KW-0238">DNA-binding</keyword>
<reference evidence="7 8" key="1">
    <citation type="submission" date="2016-10" db="EMBL/GenBank/DDBJ databases">
        <authorList>
            <person name="de Groot N.N."/>
        </authorList>
    </citation>
    <scope>NUCLEOTIDE SEQUENCE [LARGE SCALE GENOMIC DNA]</scope>
    <source>
        <strain evidence="7 8">HLD2</strain>
    </source>
</reference>
<dbReference type="Gene3D" id="1.10.10.60">
    <property type="entry name" value="Homeodomain-like"/>
    <property type="match status" value="1"/>
</dbReference>
<dbReference type="RefSeq" id="WP_092997676.1">
    <property type="nucleotide sequence ID" value="NZ_FMWD01000007.1"/>
</dbReference>
<dbReference type="InterPro" id="IPR025944">
    <property type="entry name" value="Sigma_54_int_dom_CS"/>
</dbReference>
<gene>
    <name evidence="7" type="ORF">SAMN03097708_02522</name>
</gene>
<evidence type="ECO:0000313" key="8">
    <source>
        <dbReference type="Proteomes" id="UP000199648"/>
    </source>
</evidence>
<keyword evidence="1" id="KW-0547">Nucleotide-binding</keyword>
<dbReference type="InterPro" id="IPR009057">
    <property type="entry name" value="Homeodomain-like_sf"/>
</dbReference>
<dbReference type="EMBL" id="FMWD01000007">
    <property type="protein sequence ID" value="SCZ63651.1"/>
    <property type="molecule type" value="Genomic_DNA"/>
</dbReference>
<name>A0A1G5QQT7_9GAMM</name>
<dbReference type="Pfam" id="PF00158">
    <property type="entry name" value="Sigma54_activat"/>
    <property type="match status" value="1"/>
</dbReference>
<dbReference type="InterPro" id="IPR002197">
    <property type="entry name" value="HTH_Fis"/>
</dbReference>
<dbReference type="InterPro" id="IPR003593">
    <property type="entry name" value="AAA+_ATPase"/>
</dbReference>
<keyword evidence="8" id="KW-1185">Reference proteome</keyword>
<keyword evidence="3" id="KW-0805">Transcription regulation</keyword>
<dbReference type="InterPro" id="IPR058031">
    <property type="entry name" value="AAA_lid_NorR"/>
</dbReference>
<dbReference type="PRINTS" id="PR01590">
    <property type="entry name" value="HTHFIS"/>
</dbReference>
<dbReference type="InterPro" id="IPR027417">
    <property type="entry name" value="P-loop_NTPase"/>
</dbReference>
<dbReference type="InterPro" id="IPR002078">
    <property type="entry name" value="Sigma_54_int"/>
</dbReference>
<dbReference type="Pfam" id="PF02954">
    <property type="entry name" value="HTH_8"/>
    <property type="match status" value="1"/>
</dbReference>
<dbReference type="CDD" id="cd00009">
    <property type="entry name" value="AAA"/>
    <property type="match status" value="1"/>
</dbReference>
<dbReference type="InterPro" id="IPR025943">
    <property type="entry name" value="Sigma_54_int_dom_ATP-bd_2"/>
</dbReference>
<protein>
    <submittedName>
        <fullName evidence="7">Regulatory protein, Fis family</fullName>
    </submittedName>
</protein>
<evidence type="ECO:0000313" key="7">
    <source>
        <dbReference type="EMBL" id="SCZ63651.1"/>
    </source>
</evidence>
<dbReference type="Proteomes" id="UP000199648">
    <property type="component" value="Unassembled WGS sequence"/>
</dbReference>
<dbReference type="GO" id="GO:0005524">
    <property type="term" value="F:ATP binding"/>
    <property type="evidence" value="ECO:0007669"/>
    <property type="project" value="UniProtKB-KW"/>
</dbReference>
<keyword evidence="2" id="KW-0067">ATP-binding</keyword>